<name>A0A2R6Y258_9BACL</name>
<dbReference type="PANTHER" id="PTHR14226:SF76">
    <property type="entry name" value="NTE FAMILY PROTEIN RSSA"/>
    <property type="match status" value="1"/>
</dbReference>
<protein>
    <recommendedName>
        <fullName evidence="5">PNPLA domain-containing protein</fullName>
    </recommendedName>
</protein>
<keyword evidence="2 4" id="KW-0442">Lipid degradation</keyword>
<evidence type="ECO:0000256" key="3">
    <source>
        <dbReference type="ARBA" id="ARBA00023098"/>
    </source>
</evidence>
<dbReference type="InterPro" id="IPR002641">
    <property type="entry name" value="PNPLA_dom"/>
</dbReference>
<dbReference type="InterPro" id="IPR016035">
    <property type="entry name" value="Acyl_Trfase/lysoPLipase"/>
</dbReference>
<comment type="caution">
    <text evidence="6">The sequence shown here is derived from an EMBL/GenBank/DDBJ whole genome shotgun (WGS) entry which is preliminary data.</text>
</comment>
<comment type="caution">
    <text evidence="4">Lacks conserved residue(s) required for the propagation of feature annotation.</text>
</comment>
<feature type="domain" description="PNPLA" evidence="5">
    <location>
        <begin position="5"/>
        <end position="163"/>
    </location>
</feature>
<dbReference type="GO" id="GO:0016042">
    <property type="term" value="P:lipid catabolic process"/>
    <property type="evidence" value="ECO:0007669"/>
    <property type="project" value="UniProtKB-UniRule"/>
</dbReference>
<proteinExistence type="predicted"/>
<dbReference type="InterPro" id="IPR050301">
    <property type="entry name" value="NTE"/>
</dbReference>
<dbReference type="PROSITE" id="PS51635">
    <property type="entry name" value="PNPLA"/>
    <property type="match status" value="1"/>
</dbReference>
<dbReference type="Pfam" id="PF01734">
    <property type="entry name" value="Patatin"/>
    <property type="match status" value="1"/>
</dbReference>
<organism evidence="6 7">
    <name type="scientific">Candidatus Carbonibacillus altaicus</name>
    <dbReference type="NCBI Taxonomy" id="2163959"/>
    <lineage>
        <taxon>Bacteria</taxon>
        <taxon>Bacillati</taxon>
        <taxon>Bacillota</taxon>
        <taxon>Bacilli</taxon>
        <taxon>Bacillales</taxon>
        <taxon>Candidatus Carbonibacillus</taxon>
    </lineage>
</organism>
<evidence type="ECO:0000256" key="4">
    <source>
        <dbReference type="PROSITE-ProRule" id="PRU01161"/>
    </source>
</evidence>
<feature type="active site" description="Nucleophile" evidence="4">
    <location>
        <position position="38"/>
    </location>
</feature>
<evidence type="ECO:0000256" key="1">
    <source>
        <dbReference type="ARBA" id="ARBA00022801"/>
    </source>
</evidence>
<dbReference type="EMBL" id="PEBX01000019">
    <property type="protein sequence ID" value="PTQ56777.1"/>
    <property type="molecule type" value="Genomic_DNA"/>
</dbReference>
<gene>
    <name evidence="6" type="ORF">BSOLF_2665</name>
</gene>
<evidence type="ECO:0000259" key="5">
    <source>
        <dbReference type="PROSITE" id="PS51635"/>
    </source>
</evidence>
<dbReference type="PANTHER" id="PTHR14226">
    <property type="entry name" value="NEUROPATHY TARGET ESTERASE/SWISS CHEESE D.MELANOGASTER"/>
    <property type="match status" value="1"/>
</dbReference>
<dbReference type="SUPFAM" id="SSF52151">
    <property type="entry name" value="FabD/lysophospholipase-like"/>
    <property type="match status" value="1"/>
</dbReference>
<dbReference type="AlphaFoldDB" id="A0A2R6Y258"/>
<dbReference type="Proteomes" id="UP000244338">
    <property type="component" value="Unassembled WGS sequence"/>
</dbReference>
<keyword evidence="3 4" id="KW-0443">Lipid metabolism</keyword>
<feature type="short sequence motif" description="GXSXG" evidence="4">
    <location>
        <begin position="36"/>
        <end position="40"/>
    </location>
</feature>
<reference evidence="7" key="1">
    <citation type="journal article" date="2018" name="Sci. Rep.">
        <title>Lignite coal burning seam in the remote Altai Mountains harbors a hydrogen-driven thermophilic microbial community.</title>
        <authorList>
            <person name="Kadnikov V.V."/>
            <person name="Mardanov A.V."/>
            <person name="Ivasenko D.A."/>
            <person name="Antsiferov D.V."/>
            <person name="Beletsky A.V."/>
            <person name="Karnachuk O.V."/>
            <person name="Ravin N.V."/>
        </authorList>
    </citation>
    <scope>NUCLEOTIDE SEQUENCE [LARGE SCALE GENOMIC DNA]</scope>
</reference>
<feature type="short sequence motif" description="DGA/G" evidence="4">
    <location>
        <begin position="150"/>
        <end position="152"/>
    </location>
</feature>
<dbReference type="CDD" id="cd07205">
    <property type="entry name" value="Pat_PNPLA6_PNPLA7_NTE1_like"/>
    <property type="match status" value="1"/>
</dbReference>
<keyword evidence="1 4" id="KW-0378">Hydrolase</keyword>
<evidence type="ECO:0000256" key="2">
    <source>
        <dbReference type="ARBA" id="ARBA00022963"/>
    </source>
</evidence>
<evidence type="ECO:0000313" key="6">
    <source>
        <dbReference type="EMBL" id="PTQ56777.1"/>
    </source>
</evidence>
<evidence type="ECO:0000313" key="7">
    <source>
        <dbReference type="Proteomes" id="UP000244338"/>
    </source>
</evidence>
<feature type="active site" description="Proton acceptor" evidence="4">
    <location>
        <position position="150"/>
    </location>
</feature>
<dbReference type="Gene3D" id="3.40.1090.10">
    <property type="entry name" value="Cytosolic phospholipase A2 catalytic domain"/>
    <property type="match status" value="2"/>
</dbReference>
<sequence>MKVGLALGSGGVRGFAHLGVLKVLEAHRIPIDYLSGSSMGSVIAAVYASGIELKYLIRLAKHLDRSLFVDYTFPKMGLIRGEKIYEMIRLLTKDQMLEELLIPTRIVATDLLQGEPYVFSTGPAALAVRASIAIPGIFEPVELDGRLLVDGGVIERVPAGVVHEMGADMVIGVDVSHTTTPKQVRNIYEVILQTIDIMESQIFQYRFRRDDVFIRPDVGQYSPLSFHNIEDIIRAGEVAALQVIETIVDRLERDSAPPLETFRVKDHDGLE</sequence>
<accession>A0A2R6Y258</accession>
<dbReference type="GO" id="GO:0016787">
    <property type="term" value="F:hydrolase activity"/>
    <property type="evidence" value="ECO:0007669"/>
    <property type="project" value="UniProtKB-UniRule"/>
</dbReference>